<proteinExistence type="predicted"/>
<dbReference type="EMBL" id="JAIQCV010000001">
    <property type="protein sequence ID" value="KAH1129426.1"/>
    <property type="molecule type" value="Genomic_DNA"/>
</dbReference>
<sequence>MAMIQTDNLDVVQALTDNVLEDSSIIVLRRVQQIMSSIGLLQIRYISREDNTISYQLAKLSLAWQSSLHVFDNALDAVLEALEQDKAHGAFEKYNLM</sequence>
<name>A0A9D3WJ16_9ROSI</name>
<protein>
    <recommendedName>
        <fullName evidence="3">RNase H type-1 domain-containing protein</fullName>
    </recommendedName>
</protein>
<organism evidence="1 2">
    <name type="scientific">Gossypium stocksii</name>
    <dbReference type="NCBI Taxonomy" id="47602"/>
    <lineage>
        <taxon>Eukaryota</taxon>
        <taxon>Viridiplantae</taxon>
        <taxon>Streptophyta</taxon>
        <taxon>Embryophyta</taxon>
        <taxon>Tracheophyta</taxon>
        <taxon>Spermatophyta</taxon>
        <taxon>Magnoliopsida</taxon>
        <taxon>eudicotyledons</taxon>
        <taxon>Gunneridae</taxon>
        <taxon>Pentapetalae</taxon>
        <taxon>rosids</taxon>
        <taxon>malvids</taxon>
        <taxon>Malvales</taxon>
        <taxon>Malvaceae</taxon>
        <taxon>Malvoideae</taxon>
        <taxon>Gossypium</taxon>
    </lineage>
</organism>
<comment type="caution">
    <text evidence="1">The sequence shown here is derived from an EMBL/GenBank/DDBJ whole genome shotgun (WGS) entry which is preliminary data.</text>
</comment>
<dbReference type="Proteomes" id="UP000828251">
    <property type="component" value="Unassembled WGS sequence"/>
</dbReference>
<evidence type="ECO:0000313" key="2">
    <source>
        <dbReference type="Proteomes" id="UP000828251"/>
    </source>
</evidence>
<gene>
    <name evidence="1" type="ORF">J1N35_000804</name>
</gene>
<accession>A0A9D3WJ16</accession>
<evidence type="ECO:0000313" key="1">
    <source>
        <dbReference type="EMBL" id="KAH1129426.1"/>
    </source>
</evidence>
<dbReference type="OrthoDB" id="983789at2759"/>
<reference evidence="1 2" key="1">
    <citation type="journal article" date="2021" name="Plant Biotechnol. J.">
        <title>Multi-omics assisted identification of the key and species-specific regulatory components of drought-tolerant mechanisms in Gossypium stocksii.</title>
        <authorList>
            <person name="Yu D."/>
            <person name="Ke L."/>
            <person name="Zhang D."/>
            <person name="Wu Y."/>
            <person name="Sun Y."/>
            <person name="Mei J."/>
            <person name="Sun J."/>
            <person name="Sun Y."/>
        </authorList>
    </citation>
    <scope>NUCLEOTIDE SEQUENCE [LARGE SCALE GENOMIC DNA]</scope>
    <source>
        <strain evidence="2">cv. E1</strain>
        <tissue evidence="1">Leaf</tissue>
    </source>
</reference>
<dbReference type="AlphaFoldDB" id="A0A9D3WJ16"/>
<evidence type="ECO:0008006" key="3">
    <source>
        <dbReference type="Google" id="ProtNLM"/>
    </source>
</evidence>
<keyword evidence="2" id="KW-1185">Reference proteome</keyword>